<dbReference type="Pfam" id="PF03781">
    <property type="entry name" value="FGE-sulfatase"/>
    <property type="match status" value="1"/>
</dbReference>
<dbReference type="InterPro" id="IPR005532">
    <property type="entry name" value="SUMF_dom"/>
</dbReference>
<organism evidence="2 3">
    <name type="scientific">Phytomonospora endophytica</name>
    <dbReference type="NCBI Taxonomy" id="714109"/>
    <lineage>
        <taxon>Bacteria</taxon>
        <taxon>Bacillati</taxon>
        <taxon>Actinomycetota</taxon>
        <taxon>Actinomycetes</taxon>
        <taxon>Micromonosporales</taxon>
        <taxon>Micromonosporaceae</taxon>
        <taxon>Phytomonospora</taxon>
    </lineage>
</organism>
<dbReference type="AlphaFoldDB" id="A0A841FQE9"/>
<dbReference type="SUPFAM" id="SSF56436">
    <property type="entry name" value="C-type lectin-like"/>
    <property type="match status" value="1"/>
</dbReference>
<dbReference type="PANTHER" id="PTHR23150">
    <property type="entry name" value="SULFATASE MODIFYING FACTOR 1, 2"/>
    <property type="match status" value="1"/>
</dbReference>
<dbReference type="InterPro" id="IPR016187">
    <property type="entry name" value="CTDL_fold"/>
</dbReference>
<evidence type="ECO:0000313" key="3">
    <source>
        <dbReference type="Proteomes" id="UP000548476"/>
    </source>
</evidence>
<dbReference type="Proteomes" id="UP000548476">
    <property type="component" value="Unassembled WGS sequence"/>
</dbReference>
<sequence length="324" mass="34599">MDRLAGRALKPCCTPAGAASPDVVPLGFTPPERDRASVLKGMVAVPGGTYLLGGEDPDANAGDGEGPVREVVLGPFSVDPVAVTVAKFATFVKATGHVTTAEREGWSYVFHLLLDPADRAAVVDAHVPGTPWWLPVRGADWRHPGGPHSGVAQNHPVTHVSWYDACAYAAWAGKSLPTEAQWEAAARGGLVGTRYPWGGELTPKGRHRANIWQGRFPRVNSADDGFVGTAPVKTYPPNGYGLYQMAGNVWEWCADRWSTDWHAVAAPGTREDPRGPSTGDARVVRGGSYLCHDSYCNRYRVAARTRNTPDSSSGNTGFRCVVGA</sequence>
<reference evidence="2 3" key="1">
    <citation type="submission" date="2020-08" db="EMBL/GenBank/DDBJ databases">
        <title>Genomic Encyclopedia of Type Strains, Phase IV (KMG-IV): sequencing the most valuable type-strain genomes for metagenomic binning, comparative biology and taxonomic classification.</title>
        <authorList>
            <person name="Goeker M."/>
        </authorList>
    </citation>
    <scope>NUCLEOTIDE SEQUENCE [LARGE SCALE GENOMIC DNA]</scope>
    <source>
        <strain evidence="2 3">YIM 65646</strain>
    </source>
</reference>
<evidence type="ECO:0000313" key="2">
    <source>
        <dbReference type="EMBL" id="MBB6038306.1"/>
    </source>
</evidence>
<dbReference type="RefSeq" id="WP_239121936.1">
    <property type="nucleotide sequence ID" value="NZ_BONT01000008.1"/>
</dbReference>
<feature type="domain" description="Sulfatase-modifying factor enzyme-like" evidence="1">
    <location>
        <begin position="40"/>
        <end position="321"/>
    </location>
</feature>
<comment type="caution">
    <text evidence="2">The sequence shown here is derived from an EMBL/GenBank/DDBJ whole genome shotgun (WGS) entry which is preliminary data.</text>
</comment>
<protein>
    <submittedName>
        <fullName evidence="2">Formylglycine-generating enzyme required for sulfatase activity</fullName>
    </submittedName>
</protein>
<evidence type="ECO:0000259" key="1">
    <source>
        <dbReference type="Pfam" id="PF03781"/>
    </source>
</evidence>
<accession>A0A841FQE9</accession>
<proteinExistence type="predicted"/>
<dbReference type="Gene3D" id="3.90.1580.10">
    <property type="entry name" value="paralog of FGE (formylglycine-generating enzyme)"/>
    <property type="match status" value="1"/>
</dbReference>
<dbReference type="EMBL" id="JACHGT010000016">
    <property type="protein sequence ID" value="MBB6038306.1"/>
    <property type="molecule type" value="Genomic_DNA"/>
</dbReference>
<gene>
    <name evidence="2" type="ORF">HNR73_006189</name>
</gene>
<dbReference type="PANTHER" id="PTHR23150:SF19">
    <property type="entry name" value="FORMYLGLYCINE-GENERATING ENZYME"/>
    <property type="match status" value="1"/>
</dbReference>
<dbReference type="InterPro" id="IPR051043">
    <property type="entry name" value="Sulfatase_Mod_Factor_Kinase"/>
</dbReference>
<name>A0A841FQE9_9ACTN</name>
<keyword evidence="3" id="KW-1185">Reference proteome</keyword>
<dbReference type="GO" id="GO:0120147">
    <property type="term" value="F:formylglycine-generating oxidase activity"/>
    <property type="evidence" value="ECO:0007669"/>
    <property type="project" value="TreeGrafter"/>
</dbReference>
<dbReference type="InterPro" id="IPR042095">
    <property type="entry name" value="SUMF_sf"/>
</dbReference>